<protein>
    <submittedName>
        <fullName evidence="2">Uncharacterized protein LOC116210819</fullName>
    </submittedName>
</protein>
<proteinExistence type="predicted"/>
<accession>A0A6P8DTI1</accession>
<gene>
    <name evidence="2" type="primary">LOC116210819</name>
</gene>
<name>A0A6P8DTI1_PUNGR</name>
<evidence type="ECO:0000313" key="2">
    <source>
        <dbReference type="RefSeq" id="XP_031400742.1"/>
    </source>
</evidence>
<keyword evidence="1" id="KW-1185">Reference proteome</keyword>
<dbReference type="RefSeq" id="XP_031400742.1">
    <property type="nucleotide sequence ID" value="XM_031544882.1"/>
</dbReference>
<dbReference type="GeneID" id="116210819"/>
<dbReference type="AlphaFoldDB" id="A0A6P8DTI1"/>
<evidence type="ECO:0000313" key="1">
    <source>
        <dbReference type="Proteomes" id="UP000515151"/>
    </source>
</evidence>
<reference evidence="2" key="2">
    <citation type="submission" date="2025-08" db="UniProtKB">
        <authorList>
            <consortium name="RefSeq"/>
        </authorList>
    </citation>
    <scope>IDENTIFICATION</scope>
    <source>
        <tissue evidence="2">Leaf</tissue>
    </source>
</reference>
<reference evidence="1" key="1">
    <citation type="journal article" date="2020" name="Plant Biotechnol. J.">
        <title>The pomegranate (Punica granatum L.) draft genome dissects genetic divergence between soft- and hard-seeded cultivars.</title>
        <authorList>
            <person name="Luo X."/>
            <person name="Li H."/>
            <person name="Wu Z."/>
            <person name="Yao W."/>
            <person name="Zhao P."/>
            <person name="Cao D."/>
            <person name="Yu H."/>
            <person name="Li K."/>
            <person name="Poudel K."/>
            <person name="Zhao D."/>
            <person name="Zhang F."/>
            <person name="Xia X."/>
            <person name="Chen L."/>
            <person name="Wang Q."/>
            <person name="Jing D."/>
            <person name="Cao S."/>
        </authorList>
    </citation>
    <scope>NUCLEOTIDE SEQUENCE [LARGE SCALE GENOMIC DNA]</scope>
    <source>
        <strain evidence="1">cv. Tunisia</strain>
    </source>
</reference>
<organism evidence="1 2">
    <name type="scientific">Punica granatum</name>
    <name type="common">Pomegranate</name>
    <dbReference type="NCBI Taxonomy" id="22663"/>
    <lineage>
        <taxon>Eukaryota</taxon>
        <taxon>Viridiplantae</taxon>
        <taxon>Streptophyta</taxon>
        <taxon>Embryophyta</taxon>
        <taxon>Tracheophyta</taxon>
        <taxon>Spermatophyta</taxon>
        <taxon>Magnoliopsida</taxon>
        <taxon>eudicotyledons</taxon>
        <taxon>Gunneridae</taxon>
        <taxon>Pentapetalae</taxon>
        <taxon>rosids</taxon>
        <taxon>malvids</taxon>
        <taxon>Myrtales</taxon>
        <taxon>Lythraceae</taxon>
        <taxon>Punica</taxon>
    </lineage>
</organism>
<sequence>MRLWAGTSGIRSYPMSHWPSTTFTTSMTRRSSSATSRPIIPCSTVNSMPGSAILALPVPLTMGRHLMPSLMVYLAHSDTLPGVPPHWEGLKRIGGLQLRGSDSKGDLWPKALDQDR</sequence>
<dbReference type="Proteomes" id="UP000515151">
    <property type="component" value="Chromosome 6"/>
</dbReference>